<evidence type="ECO:0000256" key="2">
    <source>
        <dbReference type="SAM" id="MobiDB-lite"/>
    </source>
</evidence>
<keyword evidence="1" id="KW-0175">Coiled coil</keyword>
<sequence length="937" mass="101109">MPWGCWRAWPEPGSRGRTMKLHSIELKNVRGIEHLVADELPDRGVIVIAGDNEMGKSTIAEAIHVALTWPAKSDRKEVKALRPNNRDAFPDVTLDMTLGGTRFTMRKVFAGNRNATLTEISVAEPAPKQLAGDAAQQWLNELTRGEGTRDLWNAFVARQGTEQKALQMGAYAQVTAALQEASGGSAETDEQKSIVEAALAERALYYTAQGKEKSSLKEAAAAVEAADARYAAASARVEEVRDLVDEAKKNDRRRAELESDLPAAEAEVASWRATVAELKEFHHAKSKADDAVTLATVELNNARSAQDARAELIAQEKQAQTALDAVVAELVPLREAAAAEARDVDAIEATVVRTRAKRDRARRLLHVADTDLAHCVNVRKLAELDEVLDRVRELDEVVKVKRRKLAEHRITADDAKRAYDAENEWRTATTVLEASSSELSVRAATAATVSVDGEDVEVGEQAVTRAVTAPTSVRVGEVTVTVTPGDGAGEYSGRAALAKEKLDDILSDLGVSSVKRAEEKAKARAAVESELEIARTRLDAELSNRDLGEMQDARVGLDADVEAYPGIRADMIAGWSGNADGDGGNGRTGTDDGTGDGVAVSIDDAFVASDLPDDEAEAQRILDDAREAERTADGEYEAAMQAAQSMSARPARHELHRKQADEHARGEDVRRSVDALTDARARENDGDLAERLAGAEAAFADARAAAESAREALVERGAEDADASLIGAETYLDGLRDEQMKLRVRRGGLTGELKSVSGVNEELAEADAERTRLRRELESINRRAAAAKLLYETLEAARKETRRTIGEPLLQKLAQYGGAVFGHSTTFELDEGMAVKSRSNASGTFEFDALSGGAQEQIDVLLRLAVAGVMDGEGGAPVIIDDALGYSDPDRLRKMNNAFARAGEDSQILVLTCYPERFSRIGGSHRLDMDELLRTGA</sequence>
<evidence type="ECO:0000256" key="1">
    <source>
        <dbReference type="SAM" id="Coils"/>
    </source>
</evidence>
<feature type="domain" description="Rad50/SbcC-type AAA" evidence="3">
    <location>
        <begin position="23"/>
        <end position="260"/>
    </location>
</feature>
<proteinExistence type="predicted"/>
<feature type="coiled-coil region" evidence="1">
    <location>
        <begin position="216"/>
        <end position="274"/>
    </location>
</feature>
<feature type="compositionally biased region" description="Low complexity" evidence="2">
    <location>
        <begin position="639"/>
        <end position="648"/>
    </location>
</feature>
<dbReference type="GO" id="GO:0016887">
    <property type="term" value="F:ATP hydrolysis activity"/>
    <property type="evidence" value="ECO:0007669"/>
    <property type="project" value="InterPro"/>
</dbReference>
<protein>
    <submittedName>
        <fullName evidence="4">AAA family ATPase</fullName>
    </submittedName>
</protein>
<organism evidence="4 5">
    <name type="scientific">Corynebacterium xerosis</name>
    <dbReference type="NCBI Taxonomy" id="1725"/>
    <lineage>
        <taxon>Bacteria</taxon>
        <taxon>Bacillati</taxon>
        <taxon>Actinomycetota</taxon>
        <taxon>Actinomycetes</taxon>
        <taxon>Mycobacteriales</taxon>
        <taxon>Corynebacteriaceae</taxon>
        <taxon>Corynebacterium</taxon>
    </lineage>
</organism>
<dbReference type="GO" id="GO:0006302">
    <property type="term" value="P:double-strand break repair"/>
    <property type="evidence" value="ECO:0007669"/>
    <property type="project" value="InterPro"/>
</dbReference>
<dbReference type="Gene3D" id="3.40.50.300">
    <property type="entry name" value="P-loop containing nucleotide triphosphate hydrolases"/>
    <property type="match status" value="2"/>
</dbReference>
<accession>A0A6B8TUP5</accession>
<dbReference type="SUPFAM" id="SSF52540">
    <property type="entry name" value="P-loop containing nucleoside triphosphate hydrolases"/>
    <property type="match status" value="1"/>
</dbReference>
<feature type="compositionally biased region" description="Basic and acidic residues" evidence="2">
    <location>
        <begin position="651"/>
        <end position="671"/>
    </location>
</feature>
<feature type="coiled-coil region" evidence="1">
    <location>
        <begin position="756"/>
        <end position="797"/>
    </location>
</feature>
<feature type="region of interest" description="Disordered" evidence="2">
    <location>
        <begin position="639"/>
        <end position="671"/>
    </location>
</feature>
<gene>
    <name evidence="4" type="ORF">FOB82_09620</name>
</gene>
<name>A0A6B8TUP5_9CORY</name>
<evidence type="ECO:0000259" key="3">
    <source>
        <dbReference type="Pfam" id="PF13476"/>
    </source>
</evidence>
<evidence type="ECO:0000313" key="5">
    <source>
        <dbReference type="Proteomes" id="UP000426857"/>
    </source>
</evidence>
<dbReference type="Pfam" id="PF13476">
    <property type="entry name" value="AAA_23"/>
    <property type="match status" value="1"/>
</dbReference>
<dbReference type="PANTHER" id="PTHR41259">
    <property type="entry name" value="DOUBLE-STRAND BREAK REPAIR RAD50 ATPASE, PUTATIVE-RELATED"/>
    <property type="match status" value="1"/>
</dbReference>
<dbReference type="KEGG" id="cxe:FOB82_09620"/>
<feature type="region of interest" description="Disordered" evidence="2">
    <location>
        <begin position="575"/>
        <end position="597"/>
    </location>
</feature>
<reference evidence="4 5" key="1">
    <citation type="submission" date="2019-11" db="EMBL/GenBank/DDBJ databases">
        <title>FDA dAtabase for Regulatory Grade micrObial Sequences (FDA-ARGOS): Supporting development and validation of Infectious Disease Dx tests.</title>
        <authorList>
            <person name="Kerrigan L."/>
            <person name="Long C."/>
            <person name="Tallon L."/>
            <person name="Sadzewicz L."/>
            <person name="Vavikolanu K."/>
            <person name="Mehta A."/>
            <person name="Aluvathingal J."/>
            <person name="Nadendla S."/>
            <person name="Yan Y."/>
            <person name="Sichtig H."/>
        </authorList>
    </citation>
    <scope>NUCLEOTIDE SEQUENCE [LARGE SCALE GENOMIC DNA]</scope>
    <source>
        <strain evidence="4 5">FDAARGOS_674</strain>
    </source>
</reference>
<dbReference type="PANTHER" id="PTHR41259:SF1">
    <property type="entry name" value="DOUBLE-STRAND BREAK REPAIR RAD50 ATPASE, PUTATIVE-RELATED"/>
    <property type="match status" value="1"/>
</dbReference>
<dbReference type="Proteomes" id="UP000426857">
    <property type="component" value="Chromosome"/>
</dbReference>
<dbReference type="EMBL" id="CP046322">
    <property type="protein sequence ID" value="QGS35160.1"/>
    <property type="molecule type" value="Genomic_DNA"/>
</dbReference>
<dbReference type="InterPro" id="IPR027417">
    <property type="entry name" value="P-loop_NTPase"/>
</dbReference>
<dbReference type="AlphaFoldDB" id="A0A6B8TUP5"/>
<dbReference type="InterPro" id="IPR038729">
    <property type="entry name" value="Rad50/SbcC_AAA"/>
</dbReference>
<evidence type="ECO:0000313" key="4">
    <source>
        <dbReference type="EMBL" id="QGS35160.1"/>
    </source>
</evidence>